<organism evidence="2 3">
    <name type="scientific">Haemaphysalis longicornis</name>
    <name type="common">Bush tick</name>
    <dbReference type="NCBI Taxonomy" id="44386"/>
    <lineage>
        <taxon>Eukaryota</taxon>
        <taxon>Metazoa</taxon>
        <taxon>Ecdysozoa</taxon>
        <taxon>Arthropoda</taxon>
        <taxon>Chelicerata</taxon>
        <taxon>Arachnida</taxon>
        <taxon>Acari</taxon>
        <taxon>Parasitiformes</taxon>
        <taxon>Ixodida</taxon>
        <taxon>Ixodoidea</taxon>
        <taxon>Ixodidae</taxon>
        <taxon>Haemaphysalinae</taxon>
        <taxon>Haemaphysalis</taxon>
    </lineage>
</organism>
<keyword evidence="3" id="KW-1185">Reference proteome</keyword>
<dbReference type="Proteomes" id="UP000821853">
    <property type="component" value="Chromosome 1"/>
</dbReference>
<name>A0A9J6FLE8_HAELO</name>
<evidence type="ECO:0000256" key="1">
    <source>
        <dbReference type="SAM" id="MobiDB-lite"/>
    </source>
</evidence>
<dbReference type="AlphaFoldDB" id="A0A9J6FLE8"/>
<protein>
    <submittedName>
        <fullName evidence="2">Uncharacterized protein</fullName>
    </submittedName>
</protein>
<gene>
    <name evidence="2" type="ORF">HPB48_000244</name>
</gene>
<evidence type="ECO:0000313" key="2">
    <source>
        <dbReference type="EMBL" id="KAH9363249.1"/>
    </source>
</evidence>
<proteinExistence type="predicted"/>
<reference evidence="2 3" key="1">
    <citation type="journal article" date="2020" name="Cell">
        <title>Large-Scale Comparative Analyses of Tick Genomes Elucidate Their Genetic Diversity and Vector Capacities.</title>
        <authorList>
            <consortium name="Tick Genome and Microbiome Consortium (TIGMIC)"/>
            <person name="Jia N."/>
            <person name="Wang J."/>
            <person name="Shi W."/>
            <person name="Du L."/>
            <person name="Sun Y."/>
            <person name="Zhan W."/>
            <person name="Jiang J.F."/>
            <person name="Wang Q."/>
            <person name="Zhang B."/>
            <person name="Ji P."/>
            <person name="Bell-Sakyi L."/>
            <person name="Cui X.M."/>
            <person name="Yuan T.T."/>
            <person name="Jiang B.G."/>
            <person name="Yang W.F."/>
            <person name="Lam T.T."/>
            <person name="Chang Q.C."/>
            <person name="Ding S.J."/>
            <person name="Wang X.J."/>
            <person name="Zhu J.G."/>
            <person name="Ruan X.D."/>
            <person name="Zhao L."/>
            <person name="Wei J.T."/>
            <person name="Ye R.Z."/>
            <person name="Que T.C."/>
            <person name="Du C.H."/>
            <person name="Zhou Y.H."/>
            <person name="Cheng J.X."/>
            <person name="Dai P.F."/>
            <person name="Guo W.B."/>
            <person name="Han X.H."/>
            <person name="Huang E.J."/>
            <person name="Li L.F."/>
            <person name="Wei W."/>
            <person name="Gao Y.C."/>
            <person name="Liu J.Z."/>
            <person name="Shao H.Z."/>
            <person name="Wang X."/>
            <person name="Wang C.C."/>
            <person name="Yang T.C."/>
            <person name="Huo Q.B."/>
            <person name="Li W."/>
            <person name="Chen H.Y."/>
            <person name="Chen S.E."/>
            <person name="Zhou L.G."/>
            <person name="Ni X.B."/>
            <person name="Tian J.H."/>
            <person name="Sheng Y."/>
            <person name="Liu T."/>
            <person name="Pan Y.S."/>
            <person name="Xia L.Y."/>
            <person name="Li J."/>
            <person name="Zhao F."/>
            <person name="Cao W.C."/>
        </authorList>
    </citation>
    <scope>NUCLEOTIDE SEQUENCE [LARGE SCALE GENOMIC DNA]</scope>
    <source>
        <strain evidence="2">HaeL-2018</strain>
    </source>
</reference>
<comment type="caution">
    <text evidence="2">The sequence shown here is derived from an EMBL/GenBank/DDBJ whole genome shotgun (WGS) entry which is preliminary data.</text>
</comment>
<accession>A0A9J6FLE8</accession>
<evidence type="ECO:0000313" key="3">
    <source>
        <dbReference type="Proteomes" id="UP000821853"/>
    </source>
</evidence>
<dbReference type="VEuPathDB" id="VectorBase:HLOH_048053"/>
<feature type="region of interest" description="Disordered" evidence="1">
    <location>
        <begin position="13"/>
        <end position="33"/>
    </location>
</feature>
<sequence length="62" mass="6863">MDSPLYDVALGSVLGVRDPNDPDPNLERTDAPKTFDSHRTETVANVKFVRPNEPALKGTRKL</sequence>
<dbReference type="EMBL" id="JABSTR010000001">
    <property type="protein sequence ID" value="KAH9363249.1"/>
    <property type="molecule type" value="Genomic_DNA"/>
</dbReference>